<accession>A0AA40TXJ5</accession>
<comment type="caution">
    <text evidence="1">The sequence shown here is derived from an EMBL/GenBank/DDBJ whole genome shotgun (WGS) entry which is preliminary data.</text>
</comment>
<evidence type="ECO:0000313" key="1">
    <source>
        <dbReference type="EMBL" id="KPZ07857.1"/>
    </source>
</evidence>
<dbReference type="NCBIfam" id="NF038110">
    <property type="entry name" value="Lys_methyl_FliB"/>
    <property type="match status" value="1"/>
</dbReference>
<reference evidence="1 2" key="1">
    <citation type="submission" date="2015-09" db="EMBL/GenBank/DDBJ databases">
        <title>Genome announcement of multiple Pseudomonas syringae strains.</title>
        <authorList>
            <person name="Thakur S."/>
            <person name="Wang P.W."/>
            <person name="Gong Y."/>
            <person name="Weir B.S."/>
            <person name="Guttman D.S."/>
        </authorList>
    </citation>
    <scope>NUCLEOTIDE SEQUENCE [LARGE SCALE GENOMIC DNA]</scope>
    <source>
        <strain evidence="1 2">ICMP9151</strain>
    </source>
</reference>
<dbReference type="RefSeq" id="WP_005893134.1">
    <property type="nucleotide sequence ID" value="NZ_JANAKJ010000001.1"/>
</dbReference>
<protein>
    <recommendedName>
        <fullName evidence="3">Lysine-N-methylase</fullName>
    </recommendedName>
</protein>
<sequence length="388" mass="43102">MASSSAIAFHYAQSFSCIAEKCEDNCCQEGWQISVSDQRVDAYKRSSPELLNLIASDNEGFRMNLNADNQCMALQGGRCSVHTQYGEAALPDICATYPRMNRRFDAFIVKSATMSCPEVARLVLFGDTPFLLEDSVGPNTKGDGSLANHLIKVDPDSWASIIRFFSEQALTPHRSVYQVIGQLCYVVSGLEGLPYEKWMESIHRRGSATSPLMLNKEPEVTDQLLQVLEDILKARTIPESMRKAVSDAITVQKKGPQKRQLRALKPEFSDTAQHHADAALEQAIKRFIAAEITRTGFPFISTTPAGQDYGLSLSEWTATLAIRTLALRLLLLAHCDQEPDNQLPPQKIVELIYRYCRAANHNLATASEIALRRNISARILAIHDTSVT</sequence>
<dbReference type="GeneID" id="72392925"/>
<dbReference type="AlphaFoldDB" id="A0AA40TXJ5"/>
<gene>
    <name evidence="1" type="ORF">ALO43_03189</name>
</gene>
<name>A0AA40TXJ5_9PSED</name>
<evidence type="ECO:0008006" key="3">
    <source>
        <dbReference type="Google" id="ProtNLM"/>
    </source>
</evidence>
<dbReference type="EMBL" id="LJRO01000016">
    <property type="protein sequence ID" value="KPZ07857.1"/>
    <property type="molecule type" value="Genomic_DNA"/>
</dbReference>
<organism evidence="1 2">
    <name type="scientific">Pseudomonas tremae</name>
    <dbReference type="NCBI Taxonomy" id="200454"/>
    <lineage>
        <taxon>Bacteria</taxon>
        <taxon>Pseudomonadati</taxon>
        <taxon>Pseudomonadota</taxon>
        <taxon>Gammaproteobacteria</taxon>
        <taxon>Pseudomonadales</taxon>
        <taxon>Pseudomonadaceae</taxon>
        <taxon>Pseudomonas</taxon>
    </lineage>
</organism>
<dbReference type="Proteomes" id="UP000050523">
    <property type="component" value="Unassembled WGS sequence"/>
</dbReference>
<proteinExistence type="predicted"/>
<evidence type="ECO:0000313" key="2">
    <source>
        <dbReference type="Proteomes" id="UP000050523"/>
    </source>
</evidence>